<dbReference type="AlphaFoldDB" id="D7B5S7"/>
<organism evidence="2 3">
    <name type="scientific">Nocardiopsis dassonvillei (strain ATCC 23218 / DSM 43111 / CIP 107115 / JCM 7437 / KCTC 9190 / NBRC 14626 / NCTC 10488 / NRRL B-5397 / IMRU 509)</name>
    <name type="common">Actinomadura dassonvillei</name>
    <dbReference type="NCBI Taxonomy" id="446468"/>
    <lineage>
        <taxon>Bacteria</taxon>
        <taxon>Bacillati</taxon>
        <taxon>Actinomycetota</taxon>
        <taxon>Actinomycetes</taxon>
        <taxon>Streptosporangiales</taxon>
        <taxon>Nocardiopsidaceae</taxon>
        <taxon>Nocardiopsis</taxon>
    </lineage>
</organism>
<proteinExistence type="predicted"/>
<reference evidence="2 3" key="1">
    <citation type="journal article" date="2010" name="Stand. Genomic Sci.">
        <title>Complete genome sequence of Nocardiopsis dassonvillei type strain (IMRU 509).</title>
        <authorList>
            <person name="Sun H."/>
            <person name="Lapidus A."/>
            <person name="Nolan M."/>
            <person name="Lucas S."/>
            <person name="Del Rio T.G."/>
            <person name="Tice H."/>
            <person name="Cheng J.F."/>
            <person name="Tapia R."/>
            <person name="Han C."/>
            <person name="Goodwin L."/>
            <person name="Pitluck S."/>
            <person name="Pagani I."/>
            <person name="Ivanova N."/>
            <person name="Mavromatis K."/>
            <person name="Mikhailova N."/>
            <person name="Pati A."/>
            <person name="Chen A."/>
            <person name="Palaniappan K."/>
            <person name="Land M."/>
            <person name="Hauser L."/>
            <person name="Chang Y.J."/>
            <person name="Jeffries C.D."/>
            <person name="Djao O.D."/>
            <person name="Rohde M."/>
            <person name="Sikorski J."/>
            <person name="Goker M."/>
            <person name="Woyke T."/>
            <person name="Bristow J."/>
            <person name="Eisen J.A."/>
            <person name="Markowitz V."/>
            <person name="Hugenholtz P."/>
            <person name="Kyrpides N.C."/>
            <person name="Klenk H.P."/>
        </authorList>
    </citation>
    <scope>NUCLEOTIDE SEQUENCE [LARGE SCALE GENOMIC DNA]</scope>
    <source>
        <strain evidence="3">ATCC 23218 / DSM 43111 / CIP 107115 / JCM 7437 / KCTC 9190 / NBRC 14626 / NCTC 10488 / NRRL B-5397 / IMRU 509</strain>
    </source>
</reference>
<evidence type="ECO:0000313" key="3">
    <source>
        <dbReference type="Proteomes" id="UP000002219"/>
    </source>
</evidence>
<keyword evidence="3" id="KW-1185">Reference proteome</keyword>
<feature type="region of interest" description="Disordered" evidence="1">
    <location>
        <begin position="1"/>
        <end position="26"/>
    </location>
</feature>
<dbReference type="STRING" id="446468.Ndas_3772"/>
<gene>
    <name evidence="2" type="ordered locus">Ndas_3772</name>
</gene>
<dbReference type="KEGG" id="nda:Ndas_3772"/>
<feature type="region of interest" description="Disordered" evidence="1">
    <location>
        <begin position="40"/>
        <end position="70"/>
    </location>
</feature>
<protein>
    <submittedName>
        <fullName evidence="2">Uncharacterized protein</fullName>
    </submittedName>
</protein>
<dbReference type="EMBL" id="CP002040">
    <property type="protein sequence ID" value="ADH69170.1"/>
    <property type="molecule type" value="Genomic_DNA"/>
</dbReference>
<feature type="compositionally biased region" description="Basic and acidic residues" evidence="1">
    <location>
        <begin position="16"/>
        <end position="25"/>
    </location>
</feature>
<dbReference type="Proteomes" id="UP000002219">
    <property type="component" value="Chromosome 1"/>
</dbReference>
<evidence type="ECO:0000313" key="2">
    <source>
        <dbReference type="EMBL" id="ADH69170.1"/>
    </source>
</evidence>
<name>D7B5S7_NOCDD</name>
<sequence length="70" mass="7487">MAGTAWTDPLGRNARSGREAERETRTQVPVRYVRGAGHCGVGGPLSATSTGGRRVRGRRRVGTYGREATC</sequence>
<evidence type="ECO:0000256" key="1">
    <source>
        <dbReference type="SAM" id="MobiDB-lite"/>
    </source>
</evidence>
<accession>D7B5S7</accession>
<dbReference type="HOGENOM" id="CLU_2753828_0_0_11"/>